<dbReference type="GO" id="GO:0009134">
    <property type="term" value="P:nucleoside diphosphate catabolic process"/>
    <property type="evidence" value="ECO:0007669"/>
    <property type="project" value="TreeGrafter"/>
</dbReference>
<feature type="chain" id="PRO_5028126039" evidence="4">
    <location>
        <begin position="31"/>
        <end position="438"/>
    </location>
</feature>
<dbReference type="RefSeq" id="XP_031567825.1">
    <property type="nucleotide sequence ID" value="XM_031711965.1"/>
</dbReference>
<evidence type="ECO:0000256" key="2">
    <source>
        <dbReference type="ARBA" id="ARBA00022801"/>
    </source>
</evidence>
<protein>
    <submittedName>
        <fullName evidence="6">Uncharacterized protein LOC116302627</fullName>
    </submittedName>
</protein>
<organism evidence="5 6">
    <name type="scientific">Actinia tenebrosa</name>
    <name type="common">Australian red waratah sea anemone</name>
    <dbReference type="NCBI Taxonomy" id="6105"/>
    <lineage>
        <taxon>Eukaryota</taxon>
        <taxon>Metazoa</taxon>
        <taxon>Cnidaria</taxon>
        <taxon>Anthozoa</taxon>
        <taxon>Hexacorallia</taxon>
        <taxon>Actiniaria</taxon>
        <taxon>Actiniidae</taxon>
        <taxon>Actinia</taxon>
    </lineage>
</organism>
<keyword evidence="2" id="KW-0378">Hydrolase</keyword>
<dbReference type="GO" id="GO:0045134">
    <property type="term" value="F:UDP phosphatase activity"/>
    <property type="evidence" value="ECO:0007669"/>
    <property type="project" value="TreeGrafter"/>
</dbReference>
<accession>A0A6P8IMP1</accession>
<evidence type="ECO:0000256" key="4">
    <source>
        <dbReference type="SAM" id="SignalP"/>
    </source>
</evidence>
<dbReference type="GeneID" id="116302627"/>
<dbReference type="InParanoid" id="A0A6P8IMP1"/>
<comment type="similarity">
    <text evidence="1">Belongs to the GDA1/CD39 NTPase family.</text>
</comment>
<dbReference type="GO" id="GO:0016020">
    <property type="term" value="C:membrane"/>
    <property type="evidence" value="ECO:0007669"/>
    <property type="project" value="TreeGrafter"/>
</dbReference>
<dbReference type="Proteomes" id="UP000515163">
    <property type="component" value="Unplaced"/>
</dbReference>
<name>A0A6P8IMP1_ACTTE</name>
<sequence length="438" mass="48913">MVFMLFVQSPLPHGIFYFILTVLMVDTTSSATVAQNGRISPCKAPCTEYGIVATARLERIDLKIYKVVRRAEDEIAKASDVRQVVASPGQWQINITAILYEPQTFDPILKALVESAKKVIPVNNRFSTPFFFLVLQSEKGVYGEALNAMSLRVIGFLNNLNNHPFLPPSKRSIAIIHERSEILFKWLTVNFLAGYFDQEKSHSKVGVLGLSLNTVTQIAYPVHSTSMNTTEFVTIGTMPYLLIAQSYTTEGFGTTLREYFTKLGQVQGQGKQTSPCSPQGAQVQVVDGDIVKQYIGNGNVQQCLKILNDVILNDYGRWTRSPYIRKPPKYIKFYALPQVVNVLNEIGCLGCEKVFTPAKINAAARLSCSSSQPRNGDLPSTKNCLNANFFYLMLTESYHFEDNTPITVLPKSVHGIDEDWALGALLYKLRLLSYKIVP</sequence>
<feature type="active site" description="Proton acceptor" evidence="3">
    <location>
        <position position="181"/>
    </location>
</feature>
<dbReference type="PANTHER" id="PTHR11782:SF83">
    <property type="entry name" value="GUANOSINE-DIPHOSPHATASE"/>
    <property type="match status" value="1"/>
</dbReference>
<dbReference type="Gene3D" id="3.30.420.150">
    <property type="entry name" value="Exopolyphosphatase. Domain 2"/>
    <property type="match status" value="1"/>
</dbReference>
<dbReference type="OrthoDB" id="10288515at2759"/>
<keyword evidence="4" id="KW-0732">Signal</keyword>
<dbReference type="GO" id="GO:0017111">
    <property type="term" value="F:ribonucleoside triphosphate phosphatase activity"/>
    <property type="evidence" value="ECO:0007669"/>
    <property type="project" value="TreeGrafter"/>
</dbReference>
<dbReference type="Gene3D" id="3.30.420.40">
    <property type="match status" value="1"/>
</dbReference>
<keyword evidence="5" id="KW-1185">Reference proteome</keyword>
<dbReference type="InterPro" id="IPR000407">
    <property type="entry name" value="GDA1_CD39_NTPase"/>
</dbReference>
<proteinExistence type="inferred from homology"/>
<feature type="signal peptide" evidence="4">
    <location>
        <begin position="1"/>
        <end position="30"/>
    </location>
</feature>
<evidence type="ECO:0000256" key="1">
    <source>
        <dbReference type="ARBA" id="ARBA00009283"/>
    </source>
</evidence>
<evidence type="ECO:0000313" key="6">
    <source>
        <dbReference type="RefSeq" id="XP_031567825.1"/>
    </source>
</evidence>
<evidence type="ECO:0000256" key="3">
    <source>
        <dbReference type="PIRSR" id="PIRSR600407-1"/>
    </source>
</evidence>
<dbReference type="Pfam" id="PF01150">
    <property type="entry name" value="GDA1_CD39"/>
    <property type="match status" value="1"/>
</dbReference>
<reference evidence="6" key="1">
    <citation type="submission" date="2025-08" db="UniProtKB">
        <authorList>
            <consortium name="RefSeq"/>
        </authorList>
    </citation>
    <scope>IDENTIFICATION</scope>
    <source>
        <tissue evidence="6">Tentacle</tissue>
    </source>
</reference>
<dbReference type="KEGG" id="aten:116302627"/>
<dbReference type="PANTHER" id="PTHR11782">
    <property type="entry name" value="ADENOSINE/GUANOSINE DIPHOSPHATASE"/>
    <property type="match status" value="1"/>
</dbReference>
<gene>
    <name evidence="6" type="primary">LOC116302627</name>
</gene>
<evidence type="ECO:0000313" key="5">
    <source>
        <dbReference type="Proteomes" id="UP000515163"/>
    </source>
</evidence>
<dbReference type="AlphaFoldDB" id="A0A6P8IMP1"/>
<dbReference type="GO" id="GO:0004382">
    <property type="term" value="F:GDP phosphatase activity"/>
    <property type="evidence" value="ECO:0007669"/>
    <property type="project" value="TreeGrafter"/>
</dbReference>